<dbReference type="Proteomes" id="UP000015354">
    <property type="component" value="Unassembled WGS sequence"/>
</dbReference>
<dbReference type="AlphaFoldDB" id="S9UJC0"/>
<accession>S9UJC0</accession>
<organism evidence="1 2">
    <name type="scientific">Strigomonas culicis</name>
    <dbReference type="NCBI Taxonomy" id="28005"/>
    <lineage>
        <taxon>Eukaryota</taxon>
        <taxon>Discoba</taxon>
        <taxon>Euglenozoa</taxon>
        <taxon>Kinetoplastea</taxon>
        <taxon>Metakinetoplastina</taxon>
        <taxon>Trypanosomatida</taxon>
        <taxon>Trypanosomatidae</taxon>
        <taxon>Strigomonadinae</taxon>
        <taxon>Strigomonas</taxon>
    </lineage>
</organism>
<keyword evidence="2" id="KW-1185">Reference proteome</keyword>
<gene>
    <name evidence="1" type="ORF">STCU_04845</name>
</gene>
<comment type="caution">
    <text evidence="1">The sequence shown here is derived from an EMBL/GenBank/DDBJ whole genome shotgun (WGS) entry which is preliminary data.</text>
</comment>
<evidence type="ECO:0000313" key="2">
    <source>
        <dbReference type="Proteomes" id="UP000015354"/>
    </source>
</evidence>
<proteinExistence type="predicted"/>
<name>S9UJC0_9TRYP</name>
<dbReference type="EMBL" id="ATMH01004845">
    <property type="protein sequence ID" value="EPY28859.1"/>
    <property type="molecule type" value="Genomic_DNA"/>
</dbReference>
<dbReference type="OrthoDB" id="260254at2759"/>
<evidence type="ECO:0000313" key="1">
    <source>
        <dbReference type="EMBL" id="EPY28859.1"/>
    </source>
</evidence>
<reference evidence="1 2" key="1">
    <citation type="journal article" date="2013" name="PLoS ONE">
        <title>Predicting the Proteins of Angomonas deanei, Strigomonas culicis and Their Respective Endosymbionts Reveals New Aspects of the Trypanosomatidae Family.</title>
        <authorList>
            <person name="Motta M.C."/>
            <person name="Martins A.C."/>
            <person name="de Souza S.S."/>
            <person name="Catta-Preta C.M."/>
            <person name="Silva R."/>
            <person name="Klein C.C."/>
            <person name="de Almeida L.G."/>
            <person name="de Lima Cunha O."/>
            <person name="Ciapina L.P."/>
            <person name="Brocchi M."/>
            <person name="Colabardini A.C."/>
            <person name="de Araujo Lima B."/>
            <person name="Machado C.R."/>
            <person name="de Almeida Soares C.M."/>
            <person name="Probst C.M."/>
            <person name="de Menezes C.B."/>
            <person name="Thompson C.E."/>
            <person name="Bartholomeu D.C."/>
            <person name="Gradia D.F."/>
            <person name="Pavoni D.P."/>
            <person name="Grisard E.C."/>
            <person name="Fantinatti-Garboggini F."/>
            <person name="Marchini F.K."/>
            <person name="Rodrigues-Luiz G.F."/>
            <person name="Wagner G."/>
            <person name="Goldman G.H."/>
            <person name="Fietto J.L."/>
            <person name="Elias M.C."/>
            <person name="Goldman M.H."/>
            <person name="Sagot M.F."/>
            <person name="Pereira M."/>
            <person name="Stoco P.H."/>
            <person name="de Mendonca-Neto R.P."/>
            <person name="Teixeira S.M."/>
            <person name="Maciel T.E."/>
            <person name="de Oliveira Mendes T.A."/>
            <person name="Urmenyi T.P."/>
            <person name="de Souza W."/>
            <person name="Schenkman S."/>
            <person name="de Vasconcelos A.T."/>
        </authorList>
    </citation>
    <scope>NUCLEOTIDE SEQUENCE [LARGE SCALE GENOMIC DNA]</scope>
</reference>
<protein>
    <submittedName>
        <fullName evidence="1">Uncharacterized protein</fullName>
    </submittedName>
</protein>
<sequence length="239" mass="25880">MSGGGGGIQDIGHVTAGMAVMNFDQKTKPYTRADFIAFLQNYETNLNATEQRLIERGMAGTLIGMPVCFVIGYVLSGRLGWQRLVRAVAPPVPAAAAAAGGVFRPATAVPPSGWAKYLPLCGRVTFGLGAASLPYLYVQQWFLSSVLALDERENNLCFHVKRLMLAQRSGMMFSRTATREVTREEQSRLMQEAERHVQENRSGTRQAAGLGTGAPDVNMQLGGMVLTPVAQTGYKPMPK</sequence>